<reference evidence="1" key="1">
    <citation type="journal article" date="2020" name="Nature">
        <title>Giant virus diversity and host interactions through global metagenomics.</title>
        <authorList>
            <person name="Schulz F."/>
            <person name="Roux S."/>
            <person name="Paez-Espino D."/>
            <person name="Jungbluth S."/>
            <person name="Walsh D.A."/>
            <person name="Denef V.J."/>
            <person name="McMahon K.D."/>
            <person name="Konstantinidis K.T."/>
            <person name="Eloe-Fadrosh E.A."/>
            <person name="Kyrpides N.C."/>
            <person name="Woyke T."/>
        </authorList>
    </citation>
    <scope>NUCLEOTIDE SEQUENCE</scope>
    <source>
        <strain evidence="1">GVMAG-M-3300023174-49</strain>
    </source>
</reference>
<accession>A0A6C0DUJ9</accession>
<proteinExistence type="predicted"/>
<evidence type="ECO:0008006" key="2">
    <source>
        <dbReference type="Google" id="ProtNLM"/>
    </source>
</evidence>
<protein>
    <recommendedName>
        <fullName evidence="2">Glutaredoxin domain-containing protein</fullName>
    </recommendedName>
</protein>
<dbReference type="EMBL" id="MN739660">
    <property type="protein sequence ID" value="QHT18905.1"/>
    <property type="molecule type" value="Genomic_DNA"/>
</dbReference>
<name>A0A6C0DUJ9_9ZZZZ</name>
<evidence type="ECO:0000313" key="1">
    <source>
        <dbReference type="EMBL" id="QHT18905.1"/>
    </source>
</evidence>
<sequence length="202" mass="22996">MDILYYSNYCKHSQKVLQTLGKTNVVDKISFICIDKRSRDPKSNQMYIDLENGSKVIMPPNLHSVPAMLLVKQQYRVIYGTEILEYLQPKLKMEANLSAPVFDEPMAYQLNGGSGGSNIVSEHFTMYDMTPDELSSKGKGSNRQMYNYVSANDNVITINTPPENYRPDKISNNVTIDTLQEKRNNEINRGSNTQGMMYSNML</sequence>
<organism evidence="1">
    <name type="scientific">viral metagenome</name>
    <dbReference type="NCBI Taxonomy" id="1070528"/>
    <lineage>
        <taxon>unclassified sequences</taxon>
        <taxon>metagenomes</taxon>
        <taxon>organismal metagenomes</taxon>
    </lineage>
</organism>
<dbReference type="AlphaFoldDB" id="A0A6C0DUJ9"/>